<evidence type="ECO:0000256" key="3">
    <source>
        <dbReference type="ARBA" id="ARBA00022801"/>
    </source>
</evidence>
<sequence length="496" mass="55835">MRSPTQIRLRSPFRFILCVSLSIAASGWVGHSHADDQPQTNAKSPSQPNIVLVMTDDQGWGQTGYYNHPVLKTPNLDAMAEGGLRLDRFYAGAPVCSPTRASVLTGRSNDRTGVQSHGFALRLQETSIANVLKDAGYVTGHFGKWHLNGMRGAGVPVLHTDTHHPGHFGFDQWVSVTNFFDRDPLMSRRGKFEQFTGDSSDVAMTEAIDFISRQSKTNQPFFTVVWFGSPHSPWLANDDDLKSFASLDKDSRHHYGELVAMDRSIGTLRDSLRRLGIAENTLVWYCSDNGGLPKIKPDTVGGLRGHKGSLFEGGLRVPAIIEWPAMIEPRVTSYPACTMDIFPTLVDLLSLDESVAPNELDGVSLEPLFQEEQGPREKPIPFRFAKKAALVDNQFKLLAENLDRSKFLLYDLENDPTETTDVTAQHPQVAKRMQKALLAWNESVEASVAGKDYPKGQVDPNHPQPRWWTEVEEYKPFFDQWKDRWEYARYFKTKRK</sequence>
<dbReference type="InterPro" id="IPR000917">
    <property type="entry name" value="Sulfatase_N"/>
</dbReference>
<comment type="caution">
    <text evidence="7">The sequence shown here is derived from an EMBL/GenBank/DDBJ whole genome shotgun (WGS) entry which is preliminary data.</text>
</comment>
<dbReference type="GO" id="GO:0046872">
    <property type="term" value="F:metal ion binding"/>
    <property type="evidence" value="ECO:0007669"/>
    <property type="project" value="UniProtKB-KW"/>
</dbReference>
<dbReference type="AlphaFoldDB" id="M5RP39"/>
<keyword evidence="3 7" id="KW-0378">Hydrolase</keyword>
<evidence type="ECO:0000256" key="5">
    <source>
        <dbReference type="SAM" id="SignalP"/>
    </source>
</evidence>
<proteinExistence type="inferred from homology"/>
<dbReference type="InterPro" id="IPR050738">
    <property type="entry name" value="Sulfatase"/>
</dbReference>
<dbReference type="PANTHER" id="PTHR42693">
    <property type="entry name" value="ARYLSULFATASE FAMILY MEMBER"/>
    <property type="match status" value="1"/>
</dbReference>
<dbReference type="GO" id="GO:0004065">
    <property type="term" value="F:arylsulfatase activity"/>
    <property type="evidence" value="ECO:0007669"/>
    <property type="project" value="UniProtKB-EC"/>
</dbReference>
<evidence type="ECO:0000313" key="8">
    <source>
        <dbReference type="Proteomes" id="UP000011991"/>
    </source>
</evidence>
<dbReference type="EC" id="3.1.6.1" evidence="7"/>
<dbReference type="Proteomes" id="UP000011991">
    <property type="component" value="Unassembled WGS sequence"/>
</dbReference>
<dbReference type="InterPro" id="IPR017850">
    <property type="entry name" value="Alkaline_phosphatase_core_sf"/>
</dbReference>
<dbReference type="OrthoDB" id="9783154at2"/>
<gene>
    <name evidence="7" type="ORF">RMSM_01974</name>
</gene>
<keyword evidence="8" id="KW-1185">Reference proteome</keyword>
<dbReference type="PATRIC" id="fig|1265738.3.peg.1975"/>
<evidence type="ECO:0000256" key="1">
    <source>
        <dbReference type="ARBA" id="ARBA00008779"/>
    </source>
</evidence>
<keyword evidence="4" id="KW-0106">Calcium</keyword>
<keyword evidence="2" id="KW-0479">Metal-binding</keyword>
<reference evidence="7 8" key="1">
    <citation type="journal article" date="2013" name="Mar. Genomics">
        <title>Expression of sulfatases in Rhodopirellula baltica and the diversity of sulfatases in the genus Rhodopirellula.</title>
        <authorList>
            <person name="Wegner C.E."/>
            <person name="Richter-Heitmann T."/>
            <person name="Klindworth A."/>
            <person name="Klockow C."/>
            <person name="Richter M."/>
            <person name="Achstetter T."/>
            <person name="Glockner F.O."/>
            <person name="Harder J."/>
        </authorList>
    </citation>
    <scope>NUCLEOTIDE SEQUENCE [LARGE SCALE GENOMIC DNA]</scope>
    <source>
        <strain evidence="7 8">SM1</strain>
    </source>
</reference>
<dbReference type="Gene3D" id="3.40.720.10">
    <property type="entry name" value="Alkaline Phosphatase, subunit A"/>
    <property type="match status" value="1"/>
</dbReference>
<evidence type="ECO:0000256" key="2">
    <source>
        <dbReference type="ARBA" id="ARBA00022723"/>
    </source>
</evidence>
<dbReference type="PANTHER" id="PTHR42693:SF53">
    <property type="entry name" value="ENDO-4-O-SULFATASE"/>
    <property type="match status" value="1"/>
</dbReference>
<comment type="similarity">
    <text evidence="1">Belongs to the sulfatase family.</text>
</comment>
<dbReference type="InterPro" id="IPR024607">
    <property type="entry name" value="Sulfatase_CS"/>
</dbReference>
<feature type="signal peptide" evidence="5">
    <location>
        <begin position="1"/>
        <end position="34"/>
    </location>
</feature>
<dbReference type="RefSeq" id="WP_008694470.1">
    <property type="nucleotide sequence ID" value="NZ_ANOG01000280.1"/>
</dbReference>
<dbReference type="Gene3D" id="3.30.1120.10">
    <property type="match status" value="1"/>
</dbReference>
<dbReference type="SUPFAM" id="SSF53649">
    <property type="entry name" value="Alkaline phosphatase-like"/>
    <property type="match status" value="1"/>
</dbReference>
<organism evidence="7 8">
    <name type="scientific">Rhodopirellula maiorica SM1</name>
    <dbReference type="NCBI Taxonomy" id="1265738"/>
    <lineage>
        <taxon>Bacteria</taxon>
        <taxon>Pseudomonadati</taxon>
        <taxon>Planctomycetota</taxon>
        <taxon>Planctomycetia</taxon>
        <taxon>Pirellulales</taxon>
        <taxon>Pirellulaceae</taxon>
        <taxon>Novipirellula</taxon>
    </lineage>
</organism>
<protein>
    <submittedName>
        <fullName evidence="7">N-acetylgalactosamine 6-sulfate sulfatase (GALNS)</fullName>
        <ecNumber evidence="7">3.1.6.1</ecNumber>
    </submittedName>
</protein>
<feature type="domain" description="Sulfatase N-terminal" evidence="6">
    <location>
        <begin position="48"/>
        <end position="349"/>
    </location>
</feature>
<feature type="chain" id="PRO_5004070896" evidence="5">
    <location>
        <begin position="35"/>
        <end position="496"/>
    </location>
</feature>
<evidence type="ECO:0000256" key="4">
    <source>
        <dbReference type="ARBA" id="ARBA00022837"/>
    </source>
</evidence>
<dbReference type="EMBL" id="ANOG01000280">
    <property type="protein sequence ID" value="EMI21098.1"/>
    <property type="molecule type" value="Genomic_DNA"/>
</dbReference>
<evidence type="ECO:0000313" key="7">
    <source>
        <dbReference type="EMBL" id="EMI21098.1"/>
    </source>
</evidence>
<name>M5RP39_9BACT</name>
<accession>M5RP39</accession>
<evidence type="ECO:0000259" key="6">
    <source>
        <dbReference type="Pfam" id="PF00884"/>
    </source>
</evidence>
<dbReference type="PROSITE" id="PS00523">
    <property type="entry name" value="SULFATASE_1"/>
    <property type="match status" value="1"/>
</dbReference>
<dbReference type="Pfam" id="PF00884">
    <property type="entry name" value="Sulfatase"/>
    <property type="match status" value="1"/>
</dbReference>
<keyword evidence="5" id="KW-0732">Signal</keyword>